<evidence type="ECO:0000256" key="5">
    <source>
        <dbReference type="ARBA" id="ARBA00022679"/>
    </source>
</evidence>
<evidence type="ECO:0000259" key="13">
    <source>
        <dbReference type="PROSITE" id="PS50109"/>
    </source>
</evidence>
<dbReference type="EMBL" id="JBHRZF010000233">
    <property type="protein sequence ID" value="MFC3863169.1"/>
    <property type="molecule type" value="Genomic_DNA"/>
</dbReference>
<evidence type="ECO:0000256" key="9">
    <source>
        <dbReference type="ARBA" id="ARBA00023012"/>
    </source>
</evidence>
<keyword evidence="8 12" id="KW-1133">Transmembrane helix</keyword>
<feature type="domain" description="Histidine kinase" evidence="13">
    <location>
        <begin position="220"/>
        <end position="434"/>
    </location>
</feature>
<dbReference type="PROSITE" id="PS50885">
    <property type="entry name" value="HAMP"/>
    <property type="match status" value="1"/>
</dbReference>
<comment type="subcellular location">
    <subcellularLocation>
        <location evidence="2">Membrane</location>
    </subcellularLocation>
</comment>
<proteinExistence type="predicted"/>
<dbReference type="SMART" id="SM00388">
    <property type="entry name" value="HisKA"/>
    <property type="match status" value="1"/>
</dbReference>
<feature type="domain" description="HAMP" evidence="14">
    <location>
        <begin position="159"/>
        <end position="212"/>
    </location>
</feature>
<sequence>MPRFPRPTLALTLLLAMLSVVFLLFGTTVLFSNWAVQREFQRLPPEVQAYLRSREQAERAGQVLAPTPPIPEIRTGTPADPYLPRGWSSPDVSGEVITPSGRITVEAGARWRTGRGPATPNFPPPGRSQDFLATIQGILWRVGLLTAVVAAGLAWVLSRRIARPLTQVSMAAQRLAAGDLSARAPALHAEREVTELALNFNRMADNLQTLETERQQAAADIAHELRTPIAVMQARLDALEDGIYPLEAAQVTSLSQQTQLLSRLVDDLRTLTLSDAGQLKLRQQAVNLPELCLDVTSDLQARAQAQGVTLNFSVQGHAPAPFQGDPDRLRQIVLNLLENALRHARTQVQLTLLGSESSYHLHVEDDGPGIPADAHEKIFTRFTRLDPSRSRGTGGSGLGLSIVQAFVQAHGGSVAVSSGALGGAKFTVSLPLTAQPRDGLLVIRV</sequence>
<dbReference type="GO" id="GO:0016301">
    <property type="term" value="F:kinase activity"/>
    <property type="evidence" value="ECO:0007669"/>
    <property type="project" value="UniProtKB-KW"/>
</dbReference>
<keyword evidence="7 15" id="KW-0418">Kinase</keyword>
<dbReference type="CDD" id="cd06225">
    <property type="entry name" value="HAMP"/>
    <property type="match status" value="1"/>
</dbReference>
<dbReference type="InterPro" id="IPR036890">
    <property type="entry name" value="HATPase_C_sf"/>
</dbReference>
<dbReference type="Gene3D" id="6.10.340.10">
    <property type="match status" value="1"/>
</dbReference>
<dbReference type="InterPro" id="IPR003661">
    <property type="entry name" value="HisK_dim/P_dom"/>
</dbReference>
<dbReference type="SUPFAM" id="SSF55874">
    <property type="entry name" value="ATPase domain of HSP90 chaperone/DNA topoisomerase II/histidine kinase"/>
    <property type="match status" value="1"/>
</dbReference>
<dbReference type="PROSITE" id="PS50109">
    <property type="entry name" value="HIS_KIN"/>
    <property type="match status" value="1"/>
</dbReference>
<comment type="caution">
    <text evidence="15">The sequence shown here is derived from an EMBL/GenBank/DDBJ whole genome shotgun (WGS) entry which is preliminary data.</text>
</comment>
<evidence type="ECO:0000256" key="7">
    <source>
        <dbReference type="ARBA" id="ARBA00022777"/>
    </source>
</evidence>
<dbReference type="Pfam" id="PF02518">
    <property type="entry name" value="HATPase_c"/>
    <property type="match status" value="1"/>
</dbReference>
<keyword evidence="4" id="KW-0597">Phosphoprotein</keyword>
<dbReference type="RefSeq" id="WP_380081102.1">
    <property type="nucleotide sequence ID" value="NZ_JBHRZF010000233.1"/>
</dbReference>
<evidence type="ECO:0000256" key="3">
    <source>
        <dbReference type="ARBA" id="ARBA00012438"/>
    </source>
</evidence>
<evidence type="ECO:0000313" key="16">
    <source>
        <dbReference type="Proteomes" id="UP001595748"/>
    </source>
</evidence>
<evidence type="ECO:0000256" key="2">
    <source>
        <dbReference type="ARBA" id="ARBA00004370"/>
    </source>
</evidence>
<evidence type="ECO:0000256" key="12">
    <source>
        <dbReference type="SAM" id="Phobius"/>
    </source>
</evidence>
<gene>
    <name evidence="15" type="ORF">ACFOPQ_20615</name>
</gene>
<evidence type="ECO:0000313" key="15">
    <source>
        <dbReference type="EMBL" id="MFC3863169.1"/>
    </source>
</evidence>
<evidence type="ECO:0000256" key="11">
    <source>
        <dbReference type="SAM" id="Coils"/>
    </source>
</evidence>
<dbReference type="Gene3D" id="1.10.287.130">
    <property type="match status" value="1"/>
</dbReference>
<comment type="catalytic activity">
    <reaction evidence="1">
        <text>ATP + protein L-histidine = ADP + protein N-phospho-L-histidine.</text>
        <dbReference type="EC" id="2.7.13.3"/>
    </reaction>
</comment>
<dbReference type="PANTHER" id="PTHR45436">
    <property type="entry name" value="SENSOR HISTIDINE KINASE YKOH"/>
    <property type="match status" value="1"/>
</dbReference>
<dbReference type="CDD" id="cd00082">
    <property type="entry name" value="HisKA"/>
    <property type="match status" value="1"/>
</dbReference>
<dbReference type="InterPro" id="IPR003594">
    <property type="entry name" value="HATPase_dom"/>
</dbReference>
<dbReference type="PRINTS" id="PR00344">
    <property type="entry name" value="BCTRLSENSOR"/>
</dbReference>
<keyword evidence="10 12" id="KW-0472">Membrane</keyword>
<dbReference type="SUPFAM" id="SSF158472">
    <property type="entry name" value="HAMP domain-like"/>
    <property type="match status" value="1"/>
</dbReference>
<accession>A0ABV8ABR5</accession>
<dbReference type="InterPro" id="IPR036097">
    <property type="entry name" value="HisK_dim/P_sf"/>
</dbReference>
<organism evidence="15 16">
    <name type="scientific">Deinococcus antarcticus</name>
    <dbReference type="NCBI Taxonomy" id="1298767"/>
    <lineage>
        <taxon>Bacteria</taxon>
        <taxon>Thermotogati</taxon>
        <taxon>Deinococcota</taxon>
        <taxon>Deinococci</taxon>
        <taxon>Deinococcales</taxon>
        <taxon>Deinococcaceae</taxon>
        <taxon>Deinococcus</taxon>
    </lineage>
</organism>
<dbReference type="InterPro" id="IPR003660">
    <property type="entry name" value="HAMP_dom"/>
</dbReference>
<dbReference type="Pfam" id="PF00512">
    <property type="entry name" value="HisKA"/>
    <property type="match status" value="1"/>
</dbReference>
<evidence type="ECO:0000256" key="6">
    <source>
        <dbReference type="ARBA" id="ARBA00022692"/>
    </source>
</evidence>
<keyword evidence="9" id="KW-0902">Two-component regulatory system</keyword>
<dbReference type="InterPro" id="IPR004358">
    <property type="entry name" value="Sig_transdc_His_kin-like_C"/>
</dbReference>
<feature type="transmembrane region" description="Helical" evidence="12">
    <location>
        <begin position="138"/>
        <end position="157"/>
    </location>
</feature>
<keyword evidence="5" id="KW-0808">Transferase</keyword>
<keyword evidence="6 12" id="KW-0812">Transmembrane</keyword>
<evidence type="ECO:0000256" key="10">
    <source>
        <dbReference type="ARBA" id="ARBA00023136"/>
    </source>
</evidence>
<dbReference type="InterPro" id="IPR050428">
    <property type="entry name" value="TCS_sensor_his_kinase"/>
</dbReference>
<protein>
    <recommendedName>
        <fullName evidence="3">histidine kinase</fullName>
        <ecNumber evidence="3">2.7.13.3</ecNumber>
    </recommendedName>
</protein>
<name>A0ABV8ABR5_9DEIO</name>
<dbReference type="EC" id="2.7.13.3" evidence="3"/>
<keyword evidence="11" id="KW-0175">Coiled coil</keyword>
<evidence type="ECO:0000256" key="1">
    <source>
        <dbReference type="ARBA" id="ARBA00000085"/>
    </source>
</evidence>
<dbReference type="Gene3D" id="3.30.565.10">
    <property type="entry name" value="Histidine kinase-like ATPase, C-terminal domain"/>
    <property type="match status" value="1"/>
</dbReference>
<dbReference type="Pfam" id="PF00672">
    <property type="entry name" value="HAMP"/>
    <property type="match status" value="1"/>
</dbReference>
<reference evidence="16" key="1">
    <citation type="journal article" date="2019" name="Int. J. Syst. Evol. Microbiol.">
        <title>The Global Catalogue of Microorganisms (GCM) 10K type strain sequencing project: providing services to taxonomists for standard genome sequencing and annotation.</title>
        <authorList>
            <consortium name="The Broad Institute Genomics Platform"/>
            <consortium name="The Broad Institute Genome Sequencing Center for Infectious Disease"/>
            <person name="Wu L."/>
            <person name="Ma J."/>
        </authorList>
    </citation>
    <scope>NUCLEOTIDE SEQUENCE [LARGE SCALE GENOMIC DNA]</scope>
    <source>
        <strain evidence="16">CCTCC AB 2013263</strain>
    </source>
</reference>
<dbReference type="SMART" id="SM00387">
    <property type="entry name" value="HATPase_c"/>
    <property type="match status" value="1"/>
</dbReference>
<dbReference type="SMART" id="SM00304">
    <property type="entry name" value="HAMP"/>
    <property type="match status" value="1"/>
</dbReference>
<keyword evidence="16" id="KW-1185">Reference proteome</keyword>
<dbReference type="SUPFAM" id="SSF47384">
    <property type="entry name" value="Homodimeric domain of signal transducing histidine kinase"/>
    <property type="match status" value="1"/>
</dbReference>
<evidence type="ECO:0000256" key="4">
    <source>
        <dbReference type="ARBA" id="ARBA00022553"/>
    </source>
</evidence>
<dbReference type="PANTHER" id="PTHR45436:SF5">
    <property type="entry name" value="SENSOR HISTIDINE KINASE TRCS"/>
    <property type="match status" value="1"/>
</dbReference>
<evidence type="ECO:0000256" key="8">
    <source>
        <dbReference type="ARBA" id="ARBA00022989"/>
    </source>
</evidence>
<dbReference type="InterPro" id="IPR005467">
    <property type="entry name" value="His_kinase_dom"/>
</dbReference>
<dbReference type="Proteomes" id="UP001595748">
    <property type="component" value="Unassembled WGS sequence"/>
</dbReference>
<evidence type="ECO:0000259" key="14">
    <source>
        <dbReference type="PROSITE" id="PS50885"/>
    </source>
</evidence>
<feature type="coiled-coil region" evidence="11">
    <location>
        <begin position="193"/>
        <end position="220"/>
    </location>
</feature>